<dbReference type="PANTHER" id="PTHR42899">
    <property type="entry name" value="SPERMATOGENESIS-ASSOCIATED PROTEIN 20"/>
    <property type="match status" value="1"/>
</dbReference>
<dbReference type="PANTHER" id="PTHR42899:SF1">
    <property type="entry name" value="SPERMATOGENESIS-ASSOCIATED PROTEIN 20"/>
    <property type="match status" value="1"/>
</dbReference>
<dbReference type="AlphaFoldDB" id="A0A1J5Q446"/>
<organism evidence="1">
    <name type="scientific">mine drainage metagenome</name>
    <dbReference type="NCBI Taxonomy" id="410659"/>
    <lineage>
        <taxon>unclassified sequences</taxon>
        <taxon>metagenomes</taxon>
        <taxon>ecological metagenomes</taxon>
    </lineage>
</organism>
<dbReference type="InterPro" id="IPR024705">
    <property type="entry name" value="Ssp411"/>
</dbReference>
<reference evidence="1" key="1">
    <citation type="submission" date="2016-10" db="EMBL/GenBank/DDBJ databases">
        <title>Sequence of Gallionella enrichment culture.</title>
        <authorList>
            <person name="Poehlein A."/>
            <person name="Muehling M."/>
            <person name="Daniel R."/>
        </authorList>
    </citation>
    <scope>NUCLEOTIDE SEQUENCE</scope>
</reference>
<protein>
    <recommendedName>
        <fullName evidence="2">Thioredoxin domain-containing protein</fullName>
    </recommendedName>
</protein>
<sequence length="332" mass="36299">MGDVDGAWACQILRVTETGTFERGFSTLQLLADADDQDRFDRIRRTLFAARSQRPQPKLDDKIVAAWNGLAIAALAEAGILFEKPTWIAAAESAAELLTRLHLGNHGANRLNRTSRQGVVGSNWGVLDDYADVAEGFLALYQVTGKLKWLDETGKLLDTAVTNFSNDSNGFFYTDAGAPNLVQRPTIVYDNAEPSGWFALSKALLAYSAITGKSEYRGIAEGALTPVTELASTSPTGVGWGLVAAQMLIDGPVQIAIVGADDEKRTNFVRAAWRSPKPGTVIAFCEFPLDSSPELLRDRPMIDMKPTVYLCRGFVCEQPTNDLEKFQELLDY</sequence>
<accession>A0A1J5Q446</accession>
<dbReference type="Gene3D" id="1.50.10.10">
    <property type="match status" value="1"/>
</dbReference>
<dbReference type="SUPFAM" id="SSF48208">
    <property type="entry name" value="Six-hairpin glycosidases"/>
    <property type="match status" value="1"/>
</dbReference>
<name>A0A1J5Q446_9ZZZZ</name>
<dbReference type="InterPro" id="IPR008928">
    <property type="entry name" value="6-hairpin_glycosidase_sf"/>
</dbReference>
<comment type="caution">
    <text evidence="1">The sequence shown here is derived from an EMBL/GenBank/DDBJ whole genome shotgun (WGS) entry which is preliminary data.</text>
</comment>
<evidence type="ECO:0000313" key="1">
    <source>
        <dbReference type="EMBL" id="OIQ72243.1"/>
    </source>
</evidence>
<dbReference type="InterPro" id="IPR012341">
    <property type="entry name" value="6hp_glycosidase-like_sf"/>
</dbReference>
<gene>
    <name evidence="1" type="ORF">GALL_461290</name>
</gene>
<dbReference type="EMBL" id="MLJW01003354">
    <property type="protein sequence ID" value="OIQ72243.1"/>
    <property type="molecule type" value="Genomic_DNA"/>
</dbReference>
<evidence type="ECO:0008006" key="2">
    <source>
        <dbReference type="Google" id="ProtNLM"/>
    </source>
</evidence>
<dbReference type="GO" id="GO:0005975">
    <property type="term" value="P:carbohydrate metabolic process"/>
    <property type="evidence" value="ECO:0007669"/>
    <property type="project" value="InterPro"/>
</dbReference>
<proteinExistence type="predicted"/>